<dbReference type="KEGG" id="fcy:FRACYDRAFT_271607"/>
<evidence type="ECO:0000313" key="1">
    <source>
        <dbReference type="EMBL" id="OEU08846.1"/>
    </source>
</evidence>
<accession>A0A1E7ESM3</accession>
<keyword evidence="2" id="KW-1185">Reference proteome</keyword>
<organism evidence="1 2">
    <name type="scientific">Fragilariopsis cylindrus CCMP1102</name>
    <dbReference type="NCBI Taxonomy" id="635003"/>
    <lineage>
        <taxon>Eukaryota</taxon>
        <taxon>Sar</taxon>
        <taxon>Stramenopiles</taxon>
        <taxon>Ochrophyta</taxon>
        <taxon>Bacillariophyta</taxon>
        <taxon>Bacillariophyceae</taxon>
        <taxon>Bacillariophycidae</taxon>
        <taxon>Bacillariales</taxon>
        <taxon>Bacillariaceae</taxon>
        <taxon>Fragilariopsis</taxon>
    </lineage>
</organism>
<name>A0A1E7ESM3_9STRA</name>
<protein>
    <submittedName>
        <fullName evidence="1">Uncharacterized protein</fullName>
    </submittedName>
</protein>
<sequence>MLPLCFYMSPCRGVESSRYIEQVELDLARNQVEYVWEEQYHMQNTLEIYYFEIMECDYKDPFYKFDLPGAEFFVGFVDDIAGQFARSPSSLDALRIEGRKFVLNKPETRDYIHFLIHCADQIKASSS</sequence>
<dbReference type="AlphaFoldDB" id="A0A1E7ESM3"/>
<dbReference type="EMBL" id="KV784378">
    <property type="protein sequence ID" value="OEU08846.1"/>
    <property type="molecule type" value="Genomic_DNA"/>
</dbReference>
<reference evidence="1 2" key="1">
    <citation type="submission" date="2016-09" db="EMBL/GenBank/DDBJ databases">
        <title>Extensive genetic diversity and differential bi-allelic expression allows diatom success in the polar Southern Ocean.</title>
        <authorList>
            <consortium name="DOE Joint Genome Institute"/>
            <person name="Mock T."/>
            <person name="Otillar R.P."/>
            <person name="Strauss J."/>
            <person name="Dupont C."/>
            <person name="Frickenhaus S."/>
            <person name="Maumus F."/>
            <person name="Mcmullan M."/>
            <person name="Sanges R."/>
            <person name="Schmutz J."/>
            <person name="Toseland A."/>
            <person name="Valas R."/>
            <person name="Veluchamy A."/>
            <person name="Ward B.J."/>
            <person name="Allen A."/>
            <person name="Barry K."/>
            <person name="Falciatore A."/>
            <person name="Ferrante M."/>
            <person name="Fortunato A.E."/>
            <person name="Gloeckner G."/>
            <person name="Gruber A."/>
            <person name="Hipkin R."/>
            <person name="Janech M."/>
            <person name="Kroth P."/>
            <person name="Leese F."/>
            <person name="Lindquist E."/>
            <person name="Lyon B.R."/>
            <person name="Martin J."/>
            <person name="Mayer C."/>
            <person name="Parker M."/>
            <person name="Quesneville H."/>
            <person name="Raymond J."/>
            <person name="Uhlig C."/>
            <person name="Valentin K.U."/>
            <person name="Worden A.Z."/>
            <person name="Armbrust E.V."/>
            <person name="Bowler C."/>
            <person name="Green B."/>
            <person name="Moulton V."/>
            <person name="Van Oosterhout C."/>
            <person name="Grigoriev I."/>
        </authorList>
    </citation>
    <scope>NUCLEOTIDE SEQUENCE [LARGE SCALE GENOMIC DNA]</scope>
    <source>
        <strain evidence="1 2">CCMP1102</strain>
    </source>
</reference>
<dbReference type="Proteomes" id="UP000095751">
    <property type="component" value="Unassembled WGS sequence"/>
</dbReference>
<evidence type="ECO:0000313" key="2">
    <source>
        <dbReference type="Proteomes" id="UP000095751"/>
    </source>
</evidence>
<dbReference type="InParanoid" id="A0A1E7ESM3"/>
<gene>
    <name evidence="1" type="ORF">FRACYDRAFT_271607</name>
</gene>
<proteinExistence type="predicted"/>